<dbReference type="Gene3D" id="1.25.40.10">
    <property type="entry name" value="Tetratricopeptide repeat domain"/>
    <property type="match status" value="2"/>
</dbReference>
<evidence type="ECO:0000313" key="12">
    <source>
        <dbReference type="EMBL" id="AXY73964.1"/>
    </source>
</evidence>
<protein>
    <recommendedName>
        <fullName evidence="2">histidine kinase</fullName>
        <ecNumber evidence="2">2.7.13.3</ecNumber>
    </recommendedName>
</protein>
<keyword evidence="7" id="KW-0067">ATP-binding</keyword>
<dbReference type="InterPro" id="IPR011990">
    <property type="entry name" value="TPR-like_helical_dom_sf"/>
</dbReference>
<evidence type="ECO:0000256" key="6">
    <source>
        <dbReference type="ARBA" id="ARBA00022777"/>
    </source>
</evidence>
<dbReference type="Pfam" id="PF13424">
    <property type="entry name" value="TPR_12"/>
    <property type="match status" value="1"/>
</dbReference>
<keyword evidence="13" id="KW-1185">Reference proteome</keyword>
<dbReference type="InterPro" id="IPR002885">
    <property type="entry name" value="PPR_rpt"/>
</dbReference>
<dbReference type="Pfam" id="PF07568">
    <property type="entry name" value="HisKA_2"/>
    <property type="match status" value="1"/>
</dbReference>
<evidence type="ECO:0000256" key="3">
    <source>
        <dbReference type="ARBA" id="ARBA00022553"/>
    </source>
</evidence>
<dbReference type="KEGG" id="pseg:D3H65_08200"/>
<dbReference type="AlphaFoldDB" id="A0A3B7MHS9"/>
<feature type="domain" description="Histidine kinase" evidence="11">
    <location>
        <begin position="523"/>
        <end position="714"/>
    </location>
</feature>
<dbReference type="PANTHER" id="PTHR41523">
    <property type="entry name" value="TWO-COMPONENT SYSTEM SENSOR PROTEIN"/>
    <property type="match status" value="1"/>
</dbReference>
<keyword evidence="9" id="KW-0812">Transmembrane</keyword>
<dbReference type="Pfam" id="PF02518">
    <property type="entry name" value="HATPase_c"/>
    <property type="match status" value="1"/>
</dbReference>
<evidence type="ECO:0000256" key="5">
    <source>
        <dbReference type="ARBA" id="ARBA00022741"/>
    </source>
</evidence>
<keyword evidence="8" id="KW-0802">TPR repeat</keyword>
<evidence type="ECO:0000256" key="4">
    <source>
        <dbReference type="ARBA" id="ARBA00022679"/>
    </source>
</evidence>
<dbReference type="SMART" id="SM00387">
    <property type="entry name" value="HATPase_c"/>
    <property type="match status" value="1"/>
</dbReference>
<dbReference type="RefSeq" id="WP_119049851.1">
    <property type="nucleotide sequence ID" value="NZ_CP032157.1"/>
</dbReference>
<keyword evidence="5" id="KW-0547">Nucleotide-binding</keyword>
<dbReference type="Gene3D" id="3.30.565.10">
    <property type="entry name" value="Histidine kinase-like ATPase, C-terminal domain"/>
    <property type="match status" value="1"/>
</dbReference>
<proteinExistence type="predicted"/>
<dbReference type="Pfam" id="PF01535">
    <property type="entry name" value="PPR"/>
    <property type="match status" value="1"/>
</dbReference>
<feature type="chain" id="PRO_5017659840" description="histidine kinase" evidence="10">
    <location>
        <begin position="20"/>
        <end position="714"/>
    </location>
</feature>
<gene>
    <name evidence="12" type="ORF">D3H65_08200</name>
</gene>
<keyword evidence="3" id="KW-0597">Phosphoprotein</keyword>
<keyword evidence="9" id="KW-1133">Transmembrane helix</keyword>
<dbReference type="GO" id="GO:0004673">
    <property type="term" value="F:protein histidine kinase activity"/>
    <property type="evidence" value="ECO:0007669"/>
    <property type="project" value="UniProtKB-EC"/>
</dbReference>
<keyword evidence="6" id="KW-0418">Kinase</keyword>
<dbReference type="EMBL" id="CP032157">
    <property type="protein sequence ID" value="AXY73964.1"/>
    <property type="molecule type" value="Genomic_DNA"/>
</dbReference>
<evidence type="ECO:0000256" key="10">
    <source>
        <dbReference type="SAM" id="SignalP"/>
    </source>
</evidence>
<accession>A0A3B7MHS9</accession>
<evidence type="ECO:0000256" key="9">
    <source>
        <dbReference type="SAM" id="Phobius"/>
    </source>
</evidence>
<dbReference type="OrthoDB" id="1223659at2"/>
<feature type="transmembrane region" description="Helical" evidence="9">
    <location>
        <begin position="478"/>
        <end position="497"/>
    </location>
</feature>
<organism evidence="12 13">
    <name type="scientific">Paraflavitalea soli</name>
    <dbReference type="NCBI Taxonomy" id="2315862"/>
    <lineage>
        <taxon>Bacteria</taxon>
        <taxon>Pseudomonadati</taxon>
        <taxon>Bacteroidota</taxon>
        <taxon>Chitinophagia</taxon>
        <taxon>Chitinophagales</taxon>
        <taxon>Chitinophagaceae</taxon>
        <taxon>Paraflavitalea</taxon>
    </lineage>
</organism>
<name>A0A3B7MHS9_9BACT</name>
<dbReference type="InterPro" id="IPR036890">
    <property type="entry name" value="HATPase_C_sf"/>
</dbReference>
<dbReference type="GO" id="GO:0005524">
    <property type="term" value="F:ATP binding"/>
    <property type="evidence" value="ECO:0007669"/>
    <property type="project" value="UniProtKB-KW"/>
</dbReference>
<dbReference type="InterPro" id="IPR003594">
    <property type="entry name" value="HATPase_dom"/>
</dbReference>
<dbReference type="PANTHER" id="PTHR41523:SF8">
    <property type="entry name" value="ETHYLENE RESPONSE SENSOR PROTEIN"/>
    <property type="match status" value="1"/>
</dbReference>
<dbReference type="Gene3D" id="3.30.450.20">
    <property type="entry name" value="PAS domain"/>
    <property type="match status" value="1"/>
</dbReference>
<dbReference type="Pfam" id="PF17874">
    <property type="entry name" value="TPR_MalT"/>
    <property type="match status" value="1"/>
</dbReference>
<reference evidence="12 13" key="1">
    <citation type="submission" date="2018-09" db="EMBL/GenBank/DDBJ databases">
        <title>Genome sequencing of strain 6GH32-13.</title>
        <authorList>
            <person name="Weon H.-Y."/>
            <person name="Heo J."/>
            <person name="Kwon S.-W."/>
        </authorList>
    </citation>
    <scope>NUCLEOTIDE SEQUENCE [LARGE SCALE GENOMIC DNA]</scope>
    <source>
        <strain evidence="12 13">5GH32-13</strain>
    </source>
</reference>
<dbReference type="SUPFAM" id="SSF55874">
    <property type="entry name" value="ATPase domain of HSP90 chaperone/DNA topoisomerase II/histidine kinase"/>
    <property type="match status" value="1"/>
</dbReference>
<keyword evidence="10" id="KW-0732">Signal</keyword>
<feature type="repeat" description="TPR" evidence="8">
    <location>
        <begin position="121"/>
        <end position="154"/>
    </location>
</feature>
<dbReference type="PROSITE" id="PS50005">
    <property type="entry name" value="TPR"/>
    <property type="match status" value="2"/>
</dbReference>
<evidence type="ECO:0000313" key="13">
    <source>
        <dbReference type="Proteomes" id="UP000263900"/>
    </source>
</evidence>
<sequence>MNHLLCTLCLLLALQVAYTQSSRLDSLTQLIENASGDNDKAKLLLQRSRIAPPAWTVPQAMADAQQALALYQHTGEEKGQVDAYLRISGLYSTQNKYTTALNVDSVALTIAQKASYQQGIALAYSNMGRNLQQLGDLEKARSLLTQSLQILKEAGLERETGDVYSRLGVINRRLSDFKASLQYFDEGITVATKYRMDPLLAILYMNKANSLNESARFDEAIQLHLESIRIKEKLRDERGMIQSYNNIANVYSASGNPAMALTYLRKITAMGSANRDKTSLAYTYNSLGNGFSQTHQPDSAEYFFKKAIELFTETNEQPGLGLLYNNLGNFYIDEERYEEGLKYLQQSLAIRKKTNARYDVASTLNNMGAALTKLKRYKEAEDYLLQSLALVKGNGSYLETGIYKRLSEHYKATGDYEEAYNYQSKYVSKKDTLRDDNETLNMAKAQSDYEIEKRESALALEKKEKEIRSLALANRNKTIWFLGAGVLLLATVLTLYIRSYQQKKKTATLLAEKNNRIETLVRELHHRVKNNLQVVSGLLALQSNRLEEGIAKDAMEEGRNRINAMSMIHQRLYMDNDLATVDMADYLQNLSQSLAASFGYDARHIQTAINLPDQNMAIDLAIPLGLIVNELVTNAFKHAFHDTYQPVIGISLQQRADELELRIADNGKSNAHKEANNGSTSFGMKLVRTLVDQVNGHLQIDQSTGTAYTITISA</sequence>
<dbReference type="InterPro" id="IPR019734">
    <property type="entry name" value="TPR_rpt"/>
</dbReference>
<dbReference type="Proteomes" id="UP000263900">
    <property type="component" value="Chromosome"/>
</dbReference>
<dbReference type="PROSITE" id="PS50109">
    <property type="entry name" value="HIS_KIN"/>
    <property type="match status" value="1"/>
</dbReference>
<evidence type="ECO:0000259" key="11">
    <source>
        <dbReference type="PROSITE" id="PS50109"/>
    </source>
</evidence>
<evidence type="ECO:0000256" key="1">
    <source>
        <dbReference type="ARBA" id="ARBA00000085"/>
    </source>
</evidence>
<keyword evidence="4" id="KW-0808">Transferase</keyword>
<evidence type="ECO:0000256" key="7">
    <source>
        <dbReference type="ARBA" id="ARBA00022840"/>
    </source>
</evidence>
<dbReference type="InterPro" id="IPR011495">
    <property type="entry name" value="Sig_transdc_His_kin_sub2_dim/P"/>
</dbReference>
<dbReference type="InterPro" id="IPR041617">
    <property type="entry name" value="TPR_MalT"/>
</dbReference>
<dbReference type="InterPro" id="IPR005467">
    <property type="entry name" value="His_kinase_dom"/>
</dbReference>
<evidence type="ECO:0000256" key="8">
    <source>
        <dbReference type="PROSITE-ProRule" id="PRU00339"/>
    </source>
</evidence>
<evidence type="ECO:0000256" key="2">
    <source>
        <dbReference type="ARBA" id="ARBA00012438"/>
    </source>
</evidence>
<feature type="signal peptide" evidence="10">
    <location>
        <begin position="1"/>
        <end position="19"/>
    </location>
</feature>
<comment type="catalytic activity">
    <reaction evidence="1">
        <text>ATP + protein L-histidine = ADP + protein N-phospho-L-histidine.</text>
        <dbReference type="EC" id="2.7.13.3"/>
    </reaction>
</comment>
<dbReference type="SMART" id="SM00028">
    <property type="entry name" value="TPR"/>
    <property type="match status" value="7"/>
</dbReference>
<keyword evidence="9" id="KW-0472">Membrane</keyword>
<dbReference type="EC" id="2.7.13.3" evidence="2"/>
<feature type="repeat" description="TPR" evidence="8">
    <location>
        <begin position="321"/>
        <end position="354"/>
    </location>
</feature>
<dbReference type="SUPFAM" id="SSF48452">
    <property type="entry name" value="TPR-like"/>
    <property type="match status" value="2"/>
</dbReference>